<gene>
    <name evidence="1" type="ORF">MGLY_33530</name>
</gene>
<dbReference type="InterPro" id="IPR038390">
    <property type="entry name" value="Metal_Tscrpt_repr_sf"/>
</dbReference>
<dbReference type="EMBL" id="CP046244">
    <property type="protein sequence ID" value="QGP93928.1"/>
    <property type="molecule type" value="Genomic_DNA"/>
</dbReference>
<evidence type="ECO:0000313" key="1">
    <source>
        <dbReference type="EMBL" id="QGP93928.1"/>
    </source>
</evidence>
<dbReference type="Gene3D" id="1.20.58.1000">
    <property type="entry name" value="Metal-sensitive repressor, helix protomer"/>
    <property type="match status" value="1"/>
</dbReference>
<dbReference type="CDD" id="cd10148">
    <property type="entry name" value="CsoR-like_DUF156"/>
    <property type="match status" value="1"/>
</dbReference>
<accession>A0A6I5ZWH5</accession>
<dbReference type="Proteomes" id="UP000425916">
    <property type="component" value="Chromosome"/>
</dbReference>
<keyword evidence="2" id="KW-1185">Reference proteome</keyword>
<dbReference type="PANTHER" id="PTHR33677">
    <property type="entry name" value="TRANSCRIPTIONAL REPRESSOR FRMR-RELATED"/>
    <property type="match status" value="1"/>
</dbReference>
<dbReference type="InterPro" id="IPR003735">
    <property type="entry name" value="Metal_Tscrpt_repr"/>
</dbReference>
<reference evidence="1 2" key="1">
    <citation type="submission" date="2019-11" db="EMBL/GenBank/DDBJ databases">
        <title>Genome sequence of Moorella glycerini DSM11254.</title>
        <authorList>
            <person name="Poehlein A."/>
            <person name="Boeer T."/>
            <person name="Daniel R."/>
        </authorList>
    </citation>
    <scope>NUCLEOTIDE SEQUENCE [LARGE SCALE GENOMIC DNA]</scope>
    <source>
        <strain evidence="1 2">DSM 11254</strain>
    </source>
</reference>
<name>A0A6I5ZWH5_9FIRM</name>
<dbReference type="Pfam" id="PF02583">
    <property type="entry name" value="Trns_repr_metal"/>
    <property type="match status" value="1"/>
</dbReference>
<dbReference type="GO" id="GO:0046872">
    <property type="term" value="F:metal ion binding"/>
    <property type="evidence" value="ECO:0007669"/>
    <property type="project" value="InterPro"/>
</dbReference>
<proteinExistence type="predicted"/>
<dbReference type="GO" id="GO:0045892">
    <property type="term" value="P:negative regulation of DNA-templated transcription"/>
    <property type="evidence" value="ECO:0007669"/>
    <property type="project" value="UniProtKB-ARBA"/>
</dbReference>
<dbReference type="GO" id="GO:0003677">
    <property type="term" value="F:DNA binding"/>
    <property type="evidence" value="ECO:0007669"/>
    <property type="project" value="InterPro"/>
</dbReference>
<dbReference type="PANTHER" id="PTHR33677:SF5">
    <property type="entry name" value="TRANSCRIPTIONAL REPRESSOR FRMR"/>
    <property type="match status" value="1"/>
</dbReference>
<organism evidence="1 2">
    <name type="scientific">Neomoorella glycerini</name>
    <dbReference type="NCBI Taxonomy" id="55779"/>
    <lineage>
        <taxon>Bacteria</taxon>
        <taxon>Bacillati</taxon>
        <taxon>Bacillota</taxon>
        <taxon>Clostridia</taxon>
        <taxon>Neomoorellales</taxon>
        <taxon>Neomoorellaceae</taxon>
        <taxon>Neomoorella</taxon>
    </lineage>
</organism>
<protein>
    <submittedName>
        <fullName evidence="1">Metal-sensitive transcriptional repressor</fullName>
    </submittedName>
</protein>
<evidence type="ECO:0000313" key="2">
    <source>
        <dbReference type="Proteomes" id="UP000425916"/>
    </source>
</evidence>
<dbReference type="AlphaFoldDB" id="A0A6I5ZWH5"/>
<sequence>MLMDETREEIIKRLHIVQGHVAGLVRMVERGESCPTVLHQLAAIRSAVYKITEMVLVIYADDCLDKLSQEKEGTGSSAQELVKLLCQFLK</sequence>